<dbReference type="OrthoDB" id="2644263at2"/>
<dbReference type="Proteomes" id="UP000000370">
    <property type="component" value="Chromosome"/>
</dbReference>
<reference evidence="4" key="1">
    <citation type="submission" date="2007-11" db="EMBL/GenBank/DDBJ databases">
        <title>Complete genome sequence of Clostridium phytofermentans ISDg.</title>
        <authorList>
            <person name="Leschine S.B."/>
            <person name="Warnick T.A."/>
            <person name="Blanchard J.L."/>
            <person name="Schnell D.J."/>
            <person name="Petit E.L."/>
            <person name="LaTouf W.G."/>
            <person name="Copeland A."/>
            <person name="Lucas S."/>
            <person name="Lapidus A."/>
            <person name="Barry K."/>
            <person name="Glavina del Rio T."/>
            <person name="Dalin E."/>
            <person name="Tice H."/>
            <person name="Pitluck S."/>
            <person name="Kiss H."/>
            <person name="Brettin T."/>
            <person name="Bruce D."/>
            <person name="Detter J.C."/>
            <person name="Han C."/>
            <person name="Kuske C."/>
            <person name="Schmutz J."/>
            <person name="Larimer F."/>
            <person name="Land M."/>
            <person name="Hauser L."/>
            <person name="Kyrpides N."/>
            <person name="Kim E.A."/>
            <person name="Richardson P."/>
        </authorList>
    </citation>
    <scope>NUCLEOTIDE SEQUENCE [LARGE SCALE GENOMIC DNA]</scope>
    <source>
        <strain evidence="4">ATCC 700394 / DSM 18823 / ISDg</strain>
    </source>
</reference>
<accession>A9KIQ6</accession>
<dbReference type="SUPFAM" id="SSF53850">
    <property type="entry name" value="Periplasmic binding protein-like II"/>
    <property type="match status" value="1"/>
</dbReference>
<protein>
    <recommendedName>
        <fullName evidence="5">ABC transporter substrate-binding protein</fullName>
    </recommendedName>
</protein>
<feature type="signal peptide" evidence="2">
    <location>
        <begin position="1"/>
        <end position="23"/>
    </location>
</feature>
<dbReference type="KEGG" id="cpy:Cphy_3570"/>
<dbReference type="AlphaFoldDB" id="A9KIQ6"/>
<dbReference type="eggNOG" id="COG1653">
    <property type="taxonomic scope" value="Bacteria"/>
</dbReference>
<organism evidence="3 4">
    <name type="scientific">Lachnoclostridium phytofermentans (strain ATCC 700394 / DSM 18823 / ISDg)</name>
    <name type="common">Clostridium phytofermentans</name>
    <dbReference type="NCBI Taxonomy" id="357809"/>
    <lineage>
        <taxon>Bacteria</taxon>
        <taxon>Bacillati</taxon>
        <taxon>Bacillota</taxon>
        <taxon>Clostridia</taxon>
        <taxon>Lachnospirales</taxon>
        <taxon>Lachnospiraceae</taxon>
    </lineage>
</organism>
<keyword evidence="4" id="KW-1185">Reference proteome</keyword>
<proteinExistence type="predicted"/>
<feature type="chain" id="PRO_5002739609" description="ABC transporter substrate-binding protein" evidence="2">
    <location>
        <begin position="24"/>
        <end position="566"/>
    </location>
</feature>
<feature type="region of interest" description="Disordered" evidence="1">
    <location>
        <begin position="26"/>
        <end position="60"/>
    </location>
</feature>
<evidence type="ECO:0000313" key="3">
    <source>
        <dbReference type="EMBL" id="ABX43919.1"/>
    </source>
</evidence>
<dbReference type="RefSeq" id="WP_012201567.1">
    <property type="nucleotide sequence ID" value="NC_010001.1"/>
</dbReference>
<dbReference type="Gene3D" id="3.40.190.10">
    <property type="entry name" value="Periplasmic binding protein-like II"/>
    <property type="match status" value="2"/>
</dbReference>
<feature type="compositionally biased region" description="Basic and acidic residues" evidence="1">
    <location>
        <begin position="27"/>
        <end position="49"/>
    </location>
</feature>
<evidence type="ECO:0000256" key="2">
    <source>
        <dbReference type="SAM" id="SignalP"/>
    </source>
</evidence>
<evidence type="ECO:0000313" key="4">
    <source>
        <dbReference type="Proteomes" id="UP000000370"/>
    </source>
</evidence>
<evidence type="ECO:0008006" key="5">
    <source>
        <dbReference type="Google" id="ProtNLM"/>
    </source>
</evidence>
<dbReference type="HOGENOM" id="CLU_021021_3_0_9"/>
<name>A9KIQ6_LACP7</name>
<dbReference type="STRING" id="357809.Cphy_3570"/>
<evidence type="ECO:0000256" key="1">
    <source>
        <dbReference type="SAM" id="MobiDB-lite"/>
    </source>
</evidence>
<dbReference type="PROSITE" id="PS51257">
    <property type="entry name" value="PROKAR_LIPOPROTEIN"/>
    <property type="match status" value="1"/>
</dbReference>
<keyword evidence="2" id="KW-0732">Signal</keyword>
<gene>
    <name evidence="3" type="ordered locus">Cphy_3570</name>
</gene>
<dbReference type="EMBL" id="CP000885">
    <property type="protein sequence ID" value="ABX43919.1"/>
    <property type="molecule type" value="Genomic_DNA"/>
</dbReference>
<sequence precursor="true">MINKKFKKVVSMLLVGAMVVSMAACGKKGDDNNKGNQSKDGDNNNKVEATKAPAPENEETVKSLAEYPKVDSFNYYSIGAGITDEEFNALDLAKLVEDQTGYKVTYSQSPADPMDAQTAITNIFMLKQDYQAVKVGKDQFYTLLAMGALKPITKYIEGSTNLKDQISEFGWGTASKDGEIYAIPQKNAFASTAVGICYRKDWLEEYNVANPSAQIPVPSEENGYSMSLTDYKTMLTYFATKVPAGGYAMAVDTNVVYMENILPAFGIYHEWADINGQLTYVVNQPGFAEYAAYMEDLYDNGLILYQATSDDAGAVKSLQSRTAGAGRIAHWNAFAIETTNAKEGTDLSTYTDDSIGYISALVPDDCKGDKSKVRVFAAEGYVYYTVIPNFATEEQAAAYVDFADKKLDKDFFLKLVLGTEGDTYSIVDGQYYPILPAFNDKQGFSDKFIDGTRENDYAAYWLCRVRKTAAQEKMFSQSNYNVGATGIQNPVTVMPPNEAYDTYYNAANIEVKNAIVISMFQKDVPFDLAAIQAKFDEYEGKAVTESVNNWYGSWDLKDQFNTVRAR</sequence>